<organism evidence="3 4">
    <name type="scientific">Kistimonas scapharcae</name>
    <dbReference type="NCBI Taxonomy" id="1036133"/>
    <lineage>
        <taxon>Bacteria</taxon>
        <taxon>Pseudomonadati</taxon>
        <taxon>Pseudomonadota</taxon>
        <taxon>Gammaproteobacteria</taxon>
        <taxon>Oceanospirillales</taxon>
        <taxon>Endozoicomonadaceae</taxon>
        <taxon>Kistimonas</taxon>
    </lineage>
</organism>
<dbReference type="RefSeq" id="WP_345194549.1">
    <property type="nucleotide sequence ID" value="NZ_BAABFL010000108.1"/>
</dbReference>
<dbReference type="Proteomes" id="UP001500604">
    <property type="component" value="Unassembled WGS sequence"/>
</dbReference>
<gene>
    <name evidence="3" type="ORF">GCM10023116_10990</name>
</gene>
<keyword evidence="4" id="KW-1185">Reference proteome</keyword>
<evidence type="ECO:0000313" key="4">
    <source>
        <dbReference type="Proteomes" id="UP001500604"/>
    </source>
</evidence>
<name>A0ABP8UZ69_9GAMM</name>
<dbReference type="InterPro" id="IPR036465">
    <property type="entry name" value="vWFA_dom_sf"/>
</dbReference>
<keyword evidence="2" id="KW-0732">Signal</keyword>
<dbReference type="InterPro" id="IPR011047">
    <property type="entry name" value="Quinoprotein_ADH-like_sf"/>
</dbReference>
<evidence type="ECO:0000313" key="3">
    <source>
        <dbReference type="EMBL" id="GAA4648826.1"/>
    </source>
</evidence>
<protein>
    <submittedName>
        <fullName evidence="3">PilC/PilY family type IV pilus protein</fullName>
    </submittedName>
</protein>
<feature type="compositionally biased region" description="Low complexity" evidence="1">
    <location>
        <begin position="1237"/>
        <end position="1260"/>
    </location>
</feature>
<dbReference type="SUPFAM" id="SSF50998">
    <property type="entry name" value="Quinoprotein alcohol dehydrogenase-like"/>
    <property type="match status" value="1"/>
</dbReference>
<reference evidence="4" key="1">
    <citation type="journal article" date="2019" name="Int. J. Syst. Evol. Microbiol.">
        <title>The Global Catalogue of Microorganisms (GCM) 10K type strain sequencing project: providing services to taxonomists for standard genome sequencing and annotation.</title>
        <authorList>
            <consortium name="The Broad Institute Genomics Platform"/>
            <consortium name="The Broad Institute Genome Sequencing Center for Infectious Disease"/>
            <person name="Wu L."/>
            <person name="Ma J."/>
        </authorList>
    </citation>
    <scope>NUCLEOTIDE SEQUENCE [LARGE SCALE GENOMIC DNA]</scope>
    <source>
        <strain evidence="4">JCM 17805</strain>
    </source>
</reference>
<feature type="region of interest" description="Disordered" evidence="1">
    <location>
        <begin position="1224"/>
        <end position="1260"/>
    </location>
</feature>
<dbReference type="Gene3D" id="3.40.50.410">
    <property type="entry name" value="von Willebrand factor, type A domain"/>
    <property type="match status" value="1"/>
</dbReference>
<sequence>MTIKTTHAPIYRYLLALLITLALPAQADDTEIYTTSHEPVDVKSNLLLVYDLSSSMTEMEDNVRNPFDPAQDYNGDDKLSDIDRNFYSDNYFFSIAGDLGGDPDDALAKRIPISKNHCQAARDAFDRSGYYIDQMIQDTGTWTREIILGGSPGTIECKGDFGRHGHNTNNTTTKTYPHNNQIYYPDCPFGGLSCDYVSNIDKAHNWNDTTSQPYGFYSAKYMRWYRFYRETTGAPRQSRLNILKEATTNLVNSTDSVNAGLIVTNRWANGGHVRDAMKDLSETDNKDALSDSVDELSTAFLLQGTSLTEAFWEARQYYTGSIVDYGRGHSAMPNNFVDFFDPSKWSTADRSDLDALANNTNASGVLPSDSRYATPISHQCQKNHAVLFSDGTPSFDSGKDSAIDALLDSFDQATLDIELRSGCGSNRLGSGRRSCMPSLAYALNNADLNSSLPGKQTVQTHTIGYRNIVGKVLLEDTARFGGGKFYPVESAQQLQNALSSILIDVYLNEATFVSPAVAVNAFNRLEHRDELYYAIFRPSETRRWPGNLKRYRLGVDDSGKPAILDRNGTPAVDPNTGFFKTDSASFWPQTISGTAITDGKNVELGGVAGQLGTNRKVFTYTGDYADLDEPTAAMSAVVPDTFAVDGTFDNTLLQLPDDITETERSRFFNWIKGQDASGNPHHQFGDAIHSQPVVVNYRTYTGIDNQKMTDSVVFVGTNDGYLHAIDAANGQELSAFIPKELLPNLFDYYRNTPGIIPRPYGLDGPITVAVFDYNNDGLIYASDNTLQTTVDNKKDRVILFVGMRRGGVLENDRHPAHGNYYAVDYTDREAPKLLWVIKGGEGNFARLGQTWSRLQPATIRFNGEARKVLIFGGGYDRDQDTATTRVTDDTGNAIYIVDAITGERLWWASNADSNLNLPGMDYSIPGNIFTADSNGDGLVETLFASDIGGNLWRIDLRDHPDNENLTRITGVHLARLSGADASDTDDARRFYHGPSVALEVHGGLLNYTIAIGSGYHAKPLSQSINDRFYMVRNGYVGNPMWDDENNAALSWNLITESDLYDITDETLYTASDVVAAGETLSPRQVKQDAFNARQGWMLDLDSNSHEKVLAPARTAGGVLFFTTFRLVRDAESSCFADPGRSRLYVVSQRNGRGVVAVDGGYTRFISSNMSGIATPGAEIRTPQGNVITYGTELAVSPLDSAVSTIFWRDNWTATVQAAITAAESALAPETEEENTDENNATTGSTQSGSTTGTGYSETQP</sequence>
<evidence type="ECO:0000256" key="1">
    <source>
        <dbReference type="SAM" id="MobiDB-lite"/>
    </source>
</evidence>
<comment type="caution">
    <text evidence="3">The sequence shown here is derived from an EMBL/GenBank/DDBJ whole genome shotgun (WGS) entry which is preliminary data.</text>
</comment>
<feature type="signal peptide" evidence="2">
    <location>
        <begin position="1"/>
        <end position="27"/>
    </location>
</feature>
<feature type="chain" id="PRO_5046100086" evidence="2">
    <location>
        <begin position="28"/>
        <end position="1260"/>
    </location>
</feature>
<dbReference type="EMBL" id="BAABFL010000108">
    <property type="protein sequence ID" value="GAA4648826.1"/>
    <property type="molecule type" value="Genomic_DNA"/>
</dbReference>
<dbReference type="InterPro" id="IPR015943">
    <property type="entry name" value="WD40/YVTN_repeat-like_dom_sf"/>
</dbReference>
<dbReference type="Gene3D" id="2.130.10.10">
    <property type="entry name" value="YVTN repeat-like/Quinoprotein amine dehydrogenase"/>
    <property type="match status" value="1"/>
</dbReference>
<proteinExistence type="predicted"/>
<evidence type="ECO:0000256" key="2">
    <source>
        <dbReference type="SAM" id="SignalP"/>
    </source>
</evidence>
<accession>A0ABP8UZ69</accession>